<dbReference type="Proteomes" id="UP000807504">
    <property type="component" value="Unassembled WGS sequence"/>
</dbReference>
<feature type="chain" id="PRO_5035749798" evidence="1">
    <location>
        <begin position="19"/>
        <end position="88"/>
    </location>
</feature>
<evidence type="ECO:0000256" key="1">
    <source>
        <dbReference type="SAM" id="SignalP"/>
    </source>
</evidence>
<reference evidence="2" key="2">
    <citation type="submission" date="2020-06" db="EMBL/GenBank/DDBJ databases">
        <authorList>
            <person name="Sheffer M."/>
        </authorList>
    </citation>
    <scope>NUCLEOTIDE SEQUENCE</scope>
</reference>
<keyword evidence="3" id="KW-1185">Reference proteome</keyword>
<accession>A0A8T0E3P8</accession>
<evidence type="ECO:0000313" key="3">
    <source>
        <dbReference type="Proteomes" id="UP000807504"/>
    </source>
</evidence>
<dbReference type="EMBL" id="JABXBU010002231">
    <property type="protein sequence ID" value="KAF8764926.1"/>
    <property type="molecule type" value="Genomic_DNA"/>
</dbReference>
<sequence length="88" mass="9929">MKLFILALLAITLHQSFSGIIQDPVEVAELKEIDLDAQIAQDIQLEIDSLLPFSCECDNLTRCMCCGSLEIPRLNLNRECLCSTFIQR</sequence>
<gene>
    <name evidence="2" type="ORF">HNY73_022953</name>
</gene>
<keyword evidence="1" id="KW-0732">Signal</keyword>
<feature type="signal peptide" evidence="1">
    <location>
        <begin position="1"/>
        <end position="18"/>
    </location>
</feature>
<protein>
    <submittedName>
        <fullName evidence="2">Uncharacterized protein</fullName>
    </submittedName>
</protein>
<proteinExistence type="predicted"/>
<comment type="caution">
    <text evidence="2">The sequence shown here is derived from an EMBL/GenBank/DDBJ whole genome shotgun (WGS) entry which is preliminary data.</text>
</comment>
<dbReference type="AlphaFoldDB" id="A0A8T0E3P8"/>
<reference evidence="2" key="1">
    <citation type="journal article" date="2020" name="bioRxiv">
        <title>Chromosome-level reference genome of the European wasp spider Argiope bruennichi: a resource for studies on range expansion and evolutionary adaptation.</title>
        <authorList>
            <person name="Sheffer M.M."/>
            <person name="Hoppe A."/>
            <person name="Krehenwinkel H."/>
            <person name="Uhl G."/>
            <person name="Kuss A.W."/>
            <person name="Jensen L."/>
            <person name="Jensen C."/>
            <person name="Gillespie R.G."/>
            <person name="Hoff K.J."/>
            <person name="Prost S."/>
        </authorList>
    </citation>
    <scope>NUCLEOTIDE SEQUENCE</scope>
</reference>
<name>A0A8T0E3P8_ARGBR</name>
<organism evidence="2 3">
    <name type="scientific">Argiope bruennichi</name>
    <name type="common">Wasp spider</name>
    <name type="synonym">Aranea bruennichi</name>
    <dbReference type="NCBI Taxonomy" id="94029"/>
    <lineage>
        <taxon>Eukaryota</taxon>
        <taxon>Metazoa</taxon>
        <taxon>Ecdysozoa</taxon>
        <taxon>Arthropoda</taxon>
        <taxon>Chelicerata</taxon>
        <taxon>Arachnida</taxon>
        <taxon>Araneae</taxon>
        <taxon>Araneomorphae</taxon>
        <taxon>Entelegynae</taxon>
        <taxon>Araneoidea</taxon>
        <taxon>Araneidae</taxon>
        <taxon>Argiope</taxon>
    </lineage>
</organism>
<evidence type="ECO:0000313" key="2">
    <source>
        <dbReference type="EMBL" id="KAF8764926.1"/>
    </source>
</evidence>